<evidence type="ECO:0000313" key="2">
    <source>
        <dbReference type="EMBL" id="SDO81086.1"/>
    </source>
</evidence>
<dbReference type="AlphaFoldDB" id="A0A1H0MLD7"/>
<dbReference type="Pfam" id="PF02325">
    <property type="entry name" value="CCB3_YggT"/>
    <property type="match status" value="1"/>
</dbReference>
<dbReference type="GO" id="GO:0016020">
    <property type="term" value="C:membrane"/>
    <property type="evidence" value="ECO:0007669"/>
    <property type="project" value="InterPro"/>
</dbReference>
<keyword evidence="3" id="KW-1185">Reference proteome</keyword>
<organism evidence="2 3">
    <name type="scientific">Pedococcus dokdonensis</name>
    <dbReference type="NCBI Taxonomy" id="443156"/>
    <lineage>
        <taxon>Bacteria</taxon>
        <taxon>Bacillati</taxon>
        <taxon>Actinomycetota</taxon>
        <taxon>Actinomycetes</taxon>
        <taxon>Micrococcales</taxon>
        <taxon>Intrasporangiaceae</taxon>
        <taxon>Pedococcus</taxon>
    </lineage>
</organism>
<reference evidence="3" key="1">
    <citation type="submission" date="2016-10" db="EMBL/GenBank/DDBJ databases">
        <authorList>
            <person name="Varghese N."/>
            <person name="Submissions S."/>
        </authorList>
    </citation>
    <scope>NUCLEOTIDE SEQUENCE [LARGE SCALE GENOMIC DNA]</scope>
    <source>
        <strain evidence="3">DSM 22329</strain>
    </source>
</reference>
<dbReference type="EMBL" id="LT629711">
    <property type="protein sequence ID" value="SDO81086.1"/>
    <property type="molecule type" value="Genomic_DNA"/>
</dbReference>
<protein>
    <submittedName>
        <fullName evidence="2">YggT family protein</fullName>
    </submittedName>
</protein>
<dbReference type="STRING" id="443156.SAMN04489867_0647"/>
<sequence length="96" mass="10725">MQLLGQNPVASVVRFAVFLFFVILLGRLVLDWVQAFAREWRPRGALLVVAEVLYTITDPPLKALCRVIPPLTLGALRLDLAFLVLFFGTSLLMSIL</sequence>
<proteinExistence type="predicted"/>
<evidence type="ECO:0000313" key="3">
    <source>
        <dbReference type="Proteomes" id="UP000199077"/>
    </source>
</evidence>
<keyword evidence="1" id="KW-0472">Membrane</keyword>
<feature type="transmembrane region" description="Helical" evidence="1">
    <location>
        <begin position="76"/>
        <end position="95"/>
    </location>
</feature>
<keyword evidence="1" id="KW-0812">Transmembrane</keyword>
<dbReference type="InterPro" id="IPR003425">
    <property type="entry name" value="CCB3/YggT"/>
</dbReference>
<dbReference type="OrthoDB" id="3216131at2"/>
<keyword evidence="1" id="KW-1133">Transmembrane helix</keyword>
<evidence type="ECO:0000256" key="1">
    <source>
        <dbReference type="SAM" id="Phobius"/>
    </source>
</evidence>
<dbReference type="RefSeq" id="WP_091781414.1">
    <property type="nucleotide sequence ID" value="NZ_LT629711.1"/>
</dbReference>
<dbReference type="Proteomes" id="UP000199077">
    <property type="component" value="Chromosome I"/>
</dbReference>
<feature type="transmembrane region" description="Helical" evidence="1">
    <location>
        <begin position="12"/>
        <end position="33"/>
    </location>
</feature>
<name>A0A1H0MLD7_9MICO</name>
<accession>A0A1H0MLD7</accession>
<gene>
    <name evidence="2" type="ORF">SAMN04489867_0647</name>
</gene>